<evidence type="ECO:0000313" key="3">
    <source>
        <dbReference type="Proteomes" id="UP001157418"/>
    </source>
</evidence>
<accession>A0AAU9PCA4</accession>
<comment type="caution">
    <text evidence="2">The sequence shown here is derived from an EMBL/GenBank/DDBJ whole genome shotgun (WGS) entry which is preliminary data.</text>
</comment>
<dbReference type="EMBL" id="CAKMRJ010005634">
    <property type="protein sequence ID" value="CAH1447805.1"/>
    <property type="molecule type" value="Genomic_DNA"/>
</dbReference>
<evidence type="ECO:0000256" key="1">
    <source>
        <dbReference type="SAM" id="MobiDB-lite"/>
    </source>
</evidence>
<proteinExistence type="predicted"/>
<organism evidence="2 3">
    <name type="scientific">Lactuca virosa</name>
    <dbReference type="NCBI Taxonomy" id="75947"/>
    <lineage>
        <taxon>Eukaryota</taxon>
        <taxon>Viridiplantae</taxon>
        <taxon>Streptophyta</taxon>
        <taxon>Embryophyta</taxon>
        <taxon>Tracheophyta</taxon>
        <taxon>Spermatophyta</taxon>
        <taxon>Magnoliopsida</taxon>
        <taxon>eudicotyledons</taxon>
        <taxon>Gunneridae</taxon>
        <taxon>Pentapetalae</taxon>
        <taxon>asterids</taxon>
        <taxon>campanulids</taxon>
        <taxon>Asterales</taxon>
        <taxon>Asteraceae</taxon>
        <taxon>Cichorioideae</taxon>
        <taxon>Cichorieae</taxon>
        <taxon>Lactucinae</taxon>
        <taxon>Lactuca</taxon>
    </lineage>
</organism>
<feature type="region of interest" description="Disordered" evidence="1">
    <location>
        <begin position="31"/>
        <end position="53"/>
    </location>
</feature>
<dbReference type="Proteomes" id="UP001157418">
    <property type="component" value="Unassembled WGS sequence"/>
</dbReference>
<gene>
    <name evidence="2" type="ORF">LVIROSA_LOCUS33391</name>
</gene>
<reference evidence="2 3" key="1">
    <citation type="submission" date="2022-01" db="EMBL/GenBank/DDBJ databases">
        <authorList>
            <person name="Xiong W."/>
            <person name="Schranz E."/>
        </authorList>
    </citation>
    <scope>NUCLEOTIDE SEQUENCE [LARGE SCALE GENOMIC DNA]</scope>
</reference>
<keyword evidence="3" id="KW-1185">Reference proteome</keyword>
<protein>
    <submittedName>
        <fullName evidence="2">Uncharacterized protein</fullName>
    </submittedName>
</protein>
<sequence>MGNLGPIKSRNLKIYFFGFTQENYTPVWEKSSSGASSEVDVEAESKDEEEKNLKDRRRWRNYTNVILVDEMGLSKIV</sequence>
<evidence type="ECO:0000313" key="2">
    <source>
        <dbReference type="EMBL" id="CAH1447805.1"/>
    </source>
</evidence>
<dbReference type="AlphaFoldDB" id="A0AAU9PCA4"/>
<name>A0AAU9PCA4_9ASTR</name>